<dbReference type="Proteomes" id="UP000541610">
    <property type="component" value="Unassembled WGS sequence"/>
</dbReference>
<name>A0A7J6N5P1_PEROL</name>
<gene>
    <name evidence="2" type="ORF">FOZ60_015524</name>
</gene>
<evidence type="ECO:0000256" key="1">
    <source>
        <dbReference type="SAM" id="MobiDB-lite"/>
    </source>
</evidence>
<feature type="compositionally biased region" description="Polar residues" evidence="1">
    <location>
        <begin position="12"/>
        <end position="27"/>
    </location>
</feature>
<feature type="compositionally biased region" description="Basic and acidic residues" evidence="1">
    <location>
        <begin position="412"/>
        <end position="423"/>
    </location>
</feature>
<dbReference type="EMBL" id="JABANP010000789">
    <property type="protein sequence ID" value="KAF4679076.1"/>
    <property type="molecule type" value="Genomic_DNA"/>
</dbReference>
<proteinExistence type="predicted"/>
<dbReference type="AlphaFoldDB" id="A0A7J6N5P1"/>
<protein>
    <submittedName>
        <fullName evidence="2">Uncharacterized protein</fullName>
    </submittedName>
</protein>
<feature type="region of interest" description="Disordered" evidence="1">
    <location>
        <begin position="403"/>
        <end position="431"/>
    </location>
</feature>
<accession>A0A7J6N5P1</accession>
<evidence type="ECO:0000313" key="2">
    <source>
        <dbReference type="EMBL" id="KAF4679076.1"/>
    </source>
</evidence>
<organism evidence="2 3">
    <name type="scientific">Perkinsus olseni</name>
    <name type="common">Perkinsus atlanticus</name>
    <dbReference type="NCBI Taxonomy" id="32597"/>
    <lineage>
        <taxon>Eukaryota</taxon>
        <taxon>Sar</taxon>
        <taxon>Alveolata</taxon>
        <taxon>Perkinsozoa</taxon>
        <taxon>Perkinsea</taxon>
        <taxon>Perkinsida</taxon>
        <taxon>Perkinsidae</taxon>
        <taxon>Perkinsus</taxon>
    </lineage>
</organism>
<evidence type="ECO:0000313" key="3">
    <source>
        <dbReference type="Proteomes" id="UP000541610"/>
    </source>
</evidence>
<feature type="region of interest" description="Disordered" evidence="1">
    <location>
        <begin position="12"/>
        <end position="31"/>
    </location>
</feature>
<sequence>MAVLLGVWRSPNDSHASANRNEESTAFSPAPTKRRNGLRCLALVGPHIIDQVAEAVTTRLKEDTLGREDRCSGLTLDRSPSKNVTITENDNAGIIGLQVQGILPKASNECRSPHRVLLGPGTFSPQENSTISAWTLLRLEVPRREGLRRRGCESGAEGLRACRHHHRQDQADLIDVLMVFAVAMRSSDGSRLRRGYLRNKGLIEAGGKLLTTLAANRGSGVQKTGRSRKGGRRDDVVAAVARRGAAGYDRESITEVGEKSSSDAQGIWRWPKGSTTLAEEGMALEPPPTVAGRSGLRESSKLTREVRLGVKISSSSILSECERSMLKATAASAVAKGQRSTLCLAEGPRGHGADVRVLAQGTRGDQSGTLVWTSRLSGGGRPGLEEDPERNLAKWTESLPNRARSSVGENCPGEKGKWEEAMGRPRTGGNRPGFGWEMQKELPGILQRQQVCNYFLAELRMVQDCKCPMDGSFGQWSTHPVLTGSLMMGKCYKPCPAGMGPA</sequence>
<reference evidence="2 3" key="1">
    <citation type="submission" date="2020-04" db="EMBL/GenBank/DDBJ databases">
        <title>Perkinsus olseni comparative genomics.</title>
        <authorList>
            <person name="Bogema D.R."/>
        </authorList>
    </citation>
    <scope>NUCLEOTIDE SEQUENCE [LARGE SCALE GENOMIC DNA]</scope>
    <source>
        <strain evidence="2">00978-12</strain>
    </source>
</reference>
<comment type="caution">
    <text evidence="2">The sequence shown here is derived from an EMBL/GenBank/DDBJ whole genome shotgun (WGS) entry which is preliminary data.</text>
</comment>